<evidence type="ECO:0000313" key="3">
    <source>
        <dbReference type="Proteomes" id="UP000001811"/>
    </source>
</evidence>
<dbReference type="Ensembl" id="ENSOCUT00000042583.1">
    <property type="protein sequence ID" value="ENSOCUP00000045969.1"/>
    <property type="gene ID" value="ENSOCUG00000039566.1"/>
</dbReference>
<dbReference type="Bgee" id="ENSOCUG00000039566">
    <property type="expression patterns" value="Expressed in liver and 4 other cell types or tissues"/>
</dbReference>
<dbReference type="InParanoid" id="A0A5F9DKJ2"/>
<dbReference type="AlphaFoldDB" id="A0A5F9DKJ2"/>
<dbReference type="GeneTree" id="ENSGT00980000202306"/>
<reference evidence="2 3" key="1">
    <citation type="journal article" date="2011" name="Nature">
        <title>A high-resolution map of human evolutionary constraint using 29 mammals.</title>
        <authorList>
            <person name="Lindblad-Toh K."/>
            <person name="Garber M."/>
            <person name="Zuk O."/>
            <person name="Lin M.F."/>
            <person name="Parker B.J."/>
            <person name="Washietl S."/>
            <person name="Kheradpour P."/>
            <person name="Ernst J."/>
            <person name="Jordan G."/>
            <person name="Mauceli E."/>
            <person name="Ward L.D."/>
            <person name="Lowe C.B."/>
            <person name="Holloway A.K."/>
            <person name="Clamp M."/>
            <person name="Gnerre S."/>
            <person name="Alfoldi J."/>
            <person name="Beal K."/>
            <person name="Chang J."/>
            <person name="Clawson H."/>
            <person name="Cuff J."/>
            <person name="Di Palma F."/>
            <person name="Fitzgerald S."/>
            <person name="Flicek P."/>
            <person name="Guttman M."/>
            <person name="Hubisz M.J."/>
            <person name="Jaffe D.B."/>
            <person name="Jungreis I."/>
            <person name="Kent W.J."/>
            <person name="Kostka D."/>
            <person name="Lara M."/>
            <person name="Martins A.L."/>
            <person name="Massingham T."/>
            <person name="Moltke I."/>
            <person name="Raney B.J."/>
            <person name="Rasmussen M.D."/>
            <person name="Robinson J."/>
            <person name="Stark A."/>
            <person name="Vilella A.J."/>
            <person name="Wen J."/>
            <person name="Xie X."/>
            <person name="Zody M.C."/>
            <person name="Baldwin J."/>
            <person name="Bloom T."/>
            <person name="Chin C.W."/>
            <person name="Heiman D."/>
            <person name="Nicol R."/>
            <person name="Nusbaum C."/>
            <person name="Young S."/>
            <person name="Wilkinson J."/>
            <person name="Worley K.C."/>
            <person name="Kovar C.L."/>
            <person name="Muzny D.M."/>
            <person name="Gibbs R.A."/>
            <person name="Cree A."/>
            <person name="Dihn H.H."/>
            <person name="Fowler G."/>
            <person name="Jhangiani S."/>
            <person name="Joshi V."/>
            <person name="Lee S."/>
            <person name="Lewis L.R."/>
            <person name="Nazareth L.V."/>
            <person name="Okwuonu G."/>
            <person name="Santibanez J."/>
            <person name="Warren W.C."/>
            <person name="Mardis E.R."/>
            <person name="Weinstock G.M."/>
            <person name="Wilson R.K."/>
            <person name="Delehaunty K."/>
            <person name="Dooling D."/>
            <person name="Fronik C."/>
            <person name="Fulton L."/>
            <person name="Fulton B."/>
            <person name="Graves T."/>
            <person name="Minx P."/>
            <person name="Sodergren E."/>
            <person name="Birney E."/>
            <person name="Margulies E.H."/>
            <person name="Herrero J."/>
            <person name="Green E.D."/>
            <person name="Haussler D."/>
            <person name="Siepel A."/>
            <person name="Goldman N."/>
            <person name="Pollard K.S."/>
            <person name="Pedersen J.S."/>
            <person name="Lander E.S."/>
            <person name="Kellis M."/>
        </authorList>
    </citation>
    <scope>NUCLEOTIDE SEQUENCE [LARGE SCALE GENOMIC DNA]</scope>
    <source>
        <strain evidence="3">Thorbecke</strain>
    </source>
</reference>
<protein>
    <submittedName>
        <fullName evidence="2">Uncharacterized protein</fullName>
    </submittedName>
</protein>
<keyword evidence="1" id="KW-1133">Transmembrane helix</keyword>
<accession>A0A5F9DKJ2</accession>
<reference evidence="2" key="3">
    <citation type="submission" date="2025-09" db="UniProtKB">
        <authorList>
            <consortium name="Ensembl"/>
        </authorList>
    </citation>
    <scope>IDENTIFICATION</scope>
    <source>
        <strain evidence="2">Thorbecke</strain>
    </source>
</reference>
<organism evidence="2 3">
    <name type="scientific">Oryctolagus cuniculus</name>
    <name type="common">Rabbit</name>
    <dbReference type="NCBI Taxonomy" id="9986"/>
    <lineage>
        <taxon>Eukaryota</taxon>
        <taxon>Metazoa</taxon>
        <taxon>Chordata</taxon>
        <taxon>Craniata</taxon>
        <taxon>Vertebrata</taxon>
        <taxon>Euteleostomi</taxon>
        <taxon>Mammalia</taxon>
        <taxon>Eutheria</taxon>
        <taxon>Euarchontoglires</taxon>
        <taxon>Glires</taxon>
        <taxon>Lagomorpha</taxon>
        <taxon>Leporidae</taxon>
        <taxon>Oryctolagus</taxon>
    </lineage>
</organism>
<keyword evidence="1" id="KW-0472">Membrane</keyword>
<dbReference type="STRING" id="9986.ENSOCUP00000045969"/>
<proteinExistence type="predicted"/>
<evidence type="ECO:0000256" key="1">
    <source>
        <dbReference type="SAM" id="Phobius"/>
    </source>
</evidence>
<keyword evidence="3" id="KW-1185">Reference proteome</keyword>
<sequence>MAPKGRVGMGGRNRSLKRMESPEFHLCTILGPTPSLPVTLVSFYSVALFGAVMALGFSLAVCGASSRSLSSWPGQPSPRMGAWWVGRGSHAEQGMQSTSGWILLTATGQVLSCSSLPVWSCWDLAQSGPLTPTLMWPRLLGPCWLLSGYLAPVHGVMRSQCEGQQQSEV</sequence>
<reference evidence="2" key="2">
    <citation type="submission" date="2025-08" db="UniProtKB">
        <authorList>
            <consortium name="Ensembl"/>
        </authorList>
    </citation>
    <scope>IDENTIFICATION</scope>
    <source>
        <strain evidence="2">Thorbecke</strain>
    </source>
</reference>
<name>A0A5F9DKJ2_RABIT</name>
<keyword evidence="1" id="KW-0812">Transmembrane</keyword>
<evidence type="ECO:0000313" key="2">
    <source>
        <dbReference type="Ensembl" id="ENSOCUP00000045969.1"/>
    </source>
</evidence>
<feature type="transmembrane region" description="Helical" evidence="1">
    <location>
        <begin position="41"/>
        <end position="62"/>
    </location>
</feature>
<dbReference type="Proteomes" id="UP000001811">
    <property type="component" value="Unplaced"/>
</dbReference>